<organism evidence="5 6">
    <name type="scientific">Gluconobacter thailandicus</name>
    <dbReference type="NCBI Taxonomy" id="257438"/>
    <lineage>
        <taxon>Bacteria</taxon>
        <taxon>Pseudomonadati</taxon>
        <taxon>Pseudomonadota</taxon>
        <taxon>Alphaproteobacteria</taxon>
        <taxon>Acetobacterales</taxon>
        <taxon>Acetobacteraceae</taxon>
        <taxon>Gluconobacter</taxon>
    </lineage>
</organism>
<dbReference type="SUPFAM" id="SSF48452">
    <property type="entry name" value="TPR-like"/>
    <property type="match status" value="1"/>
</dbReference>
<comment type="similarity">
    <text evidence="1">Belongs to the TTC38 family.</text>
</comment>
<evidence type="ECO:0000313" key="6">
    <source>
        <dbReference type="Proteomes" id="UP000323560"/>
    </source>
</evidence>
<dbReference type="EMBL" id="CP043043">
    <property type="protein sequence ID" value="QEH97087.1"/>
    <property type="molecule type" value="Genomic_DNA"/>
</dbReference>
<dbReference type="InterPro" id="IPR033891">
    <property type="entry name" value="TTC38"/>
</dbReference>
<evidence type="ECO:0000256" key="2">
    <source>
        <dbReference type="ARBA" id="ARBA00019992"/>
    </source>
</evidence>
<dbReference type="PANTHER" id="PTHR16263:SF4">
    <property type="entry name" value="TETRATRICOPEPTIDE REPEAT PROTEIN 38"/>
    <property type="match status" value="1"/>
</dbReference>
<dbReference type="RefSeq" id="WP_148620796.1">
    <property type="nucleotide sequence ID" value="NZ_CP043043.1"/>
</dbReference>
<dbReference type="Proteomes" id="UP000323560">
    <property type="component" value="Chromosome"/>
</dbReference>
<accession>A0AAP9EUI9</accession>
<evidence type="ECO:0000256" key="3">
    <source>
        <dbReference type="ARBA" id="ARBA00022737"/>
    </source>
</evidence>
<protein>
    <recommendedName>
        <fullName evidence="2">Tetratricopeptide repeat protein 38</fullName>
    </recommendedName>
</protein>
<reference evidence="5 6" key="1">
    <citation type="submission" date="2019-08" db="EMBL/GenBank/DDBJ databases">
        <title>Gluconobacter frateurii HD924 genome.</title>
        <authorList>
            <person name="Liu Y."/>
            <person name="Zhang P."/>
        </authorList>
    </citation>
    <scope>NUCLEOTIDE SEQUENCE [LARGE SCALE GENOMIC DNA]</scope>
    <source>
        <strain evidence="5 6">HD924</strain>
    </source>
</reference>
<dbReference type="CDD" id="cd05804">
    <property type="entry name" value="StaR_like"/>
    <property type="match status" value="1"/>
</dbReference>
<keyword evidence="3" id="KW-0677">Repeat</keyword>
<evidence type="ECO:0000256" key="4">
    <source>
        <dbReference type="ARBA" id="ARBA00022803"/>
    </source>
</evidence>
<gene>
    <name evidence="5" type="ORF">FXF46_13150</name>
</gene>
<name>A0AAP9EUI9_GLUTH</name>
<proteinExistence type="inferred from homology"/>
<sequence>MSQDVLGNKVSTTNEKTLHGINAFILGYLGYDLRLVEILGIADQSDDCLANTYAGLLWMLSETGDIPADALRYRDRAKASYDRALPREKLLFAVLEASIAEEPDRIIELTDTILAQWPRDLVTLKLRQYHDFIRGRFTDMLAVAQNSEKAAGDVAALHGMLAFGFEQCHDLGAAERSAKRALEMDPSEPWAQHALAHVFLTQGRIEEGIEFLEARSAGWEYLTSFMYTHLWWHLALFYLAQNRITDALKIYDEHCWSRERSFSQDQVGAVSLLVRLELAGADVGQRWIDLAEWLAPRQNDVSQPFLSLQYLYGLLKAGRPEGEHLLQRIENLSGRDLPDQRAWDLVGIPVARGLKAYLANDPVTAEGYFKTALPHLQDIGGSHAQRDLFMQIGKDITRQLSRLLD</sequence>
<dbReference type="AlphaFoldDB" id="A0AAP9EUI9"/>
<dbReference type="PANTHER" id="PTHR16263">
    <property type="entry name" value="TETRATRICOPEPTIDE REPEAT PROTEIN 38"/>
    <property type="match status" value="1"/>
</dbReference>
<dbReference type="InterPro" id="IPR011990">
    <property type="entry name" value="TPR-like_helical_dom_sf"/>
</dbReference>
<dbReference type="Gene3D" id="1.25.40.10">
    <property type="entry name" value="Tetratricopeptide repeat domain"/>
    <property type="match status" value="1"/>
</dbReference>
<keyword evidence="4" id="KW-0802">TPR repeat</keyword>
<dbReference type="KEGG" id="gti:FXF46_13150"/>
<evidence type="ECO:0000256" key="1">
    <source>
        <dbReference type="ARBA" id="ARBA00005857"/>
    </source>
</evidence>
<evidence type="ECO:0000313" key="5">
    <source>
        <dbReference type="EMBL" id="QEH97087.1"/>
    </source>
</evidence>